<evidence type="ECO:0000313" key="9">
    <source>
        <dbReference type="EMBL" id="APZ43190.1"/>
    </source>
</evidence>
<dbReference type="AlphaFoldDB" id="A0A1P8UH97"/>
<reference evidence="9 10" key="1">
    <citation type="submission" date="2017-01" db="EMBL/GenBank/DDBJ databases">
        <title>Draft sequence of Acidihalobacter ferrooxidans strain DSM 14175 (strain V8).</title>
        <authorList>
            <person name="Khaleque H.N."/>
            <person name="Ramsay J.P."/>
            <person name="Murphy R.J.T."/>
            <person name="Kaksonen A.H."/>
            <person name="Boxall N.J."/>
            <person name="Watkin E.L.J."/>
        </authorList>
    </citation>
    <scope>NUCLEOTIDE SEQUENCE [LARGE SCALE GENOMIC DNA]</scope>
    <source>
        <strain evidence="9 10">V8</strain>
    </source>
</reference>
<gene>
    <name evidence="9" type="ORF">BW247_08880</name>
</gene>
<feature type="transmembrane region" description="Helical" evidence="7">
    <location>
        <begin position="342"/>
        <end position="364"/>
    </location>
</feature>
<dbReference type="SUPFAM" id="SSF52540">
    <property type="entry name" value="P-loop containing nucleoside triphosphate hydrolases"/>
    <property type="match status" value="1"/>
</dbReference>
<proteinExistence type="predicted"/>
<dbReference type="InterPro" id="IPR027417">
    <property type="entry name" value="P-loop_NTPase"/>
</dbReference>
<keyword evidence="7" id="KW-1133">Transmembrane helix</keyword>
<dbReference type="EMBL" id="CP019434">
    <property type="protein sequence ID" value="APZ43190.1"/>
    <property type="molecule type" value="Genomic_DNA"/>
</dbReference>
<evidence type="ECO:0000256" key="3">
    <source>
        <dbReference type="ARBA" id="ARBA00022801"/>
    </source>
</evidence>
<evidence type="ECO:0000256" key="6">
    <source>
        <dbReference type="SAM" id="MobiDB-lite"/>
    </source>
</evidence>
<keyword evidence="7" id="KW-0812">Transmembrane</keyword>
<evidence type="ECO:0000256" key="7">
    <source>
        <dbReference type="SAM" id="Phobius"/>
    </source>
</evidence>
<evidence type="ECO:0000256" key="4">
    <source>
        <dbReference type="ARBA" id="ARBA00023134"/>
    </source>
</evidence>
<comment type="subcellular location">
    <subcellularLocation>
        <location evidence="1">Membrane</location>
    </subcellularLocation>
</comment>
<keyword evidence="5 7" id="KW-0472">Membrane</keyword>
<dbReference type="STRING" id="1765967.BW247_08880"/>
<evidence type="ECO:0000259" key="8">
    <source>
        <dbReference type="Pfam" id="PF00350"/>
    </source>
</evidence>
<accession>A0A1P8UH97</accession>
<feature type="domain" description="Dynamin N-terminal" evidence="8">
    <location>
        <begin position="66"/>
        <end position="234"/>
    </location>
</feature>
<dbReference type="PANTHER" id="PTHR10465:SF0">
    <property type="entry name" value="SARCALUMENIN"/>
    <property type="match status" value="1"/>
</dbReference>
<dbReference type="GO" id="GO:0005525">
    <property type="term" value="F:GTP binding"/>
    <property type="evidence" value="ECO:0007669"/>
    <property type="project" value="UniProtKB-KW"/>
</dbReference>
<dbReference type="Gene3D" id="3.40.50.300">
    <property type="entry name" value="P-loop containing nucleotide triphosphate hydrolases"/>
    <property type="match status" value="1"/>
</dbReference>
<dbReference type="InterPro" id="IPR027094">
    <property type="entry name" value="Mitofusin_fam"/>
</dbReference>
<name>A0A1P8UH97_9GAMM</name>
<dbReference type="InterPro" id="IPR045063">
    <property type="entry name" value="Dynamin_N"/>
</dbReference>
<evidence type="ECO:0000256" key="1">
    <source>
        <dbReference type="ARBA" id="ARBA00004370"/>
    </source>
</evidence>
<keyword evidence="10" id="KW-1185">Reference proteome</keyword>
<evidence type="ECO:0000313" key="10">
    <source>
        <dbReference type="Proteomes" id="UP000243807"/>
    </source>
</evidence>
<dbReference type="GO" id="GO:0003924">
    <property type="term" value="F:GTPase activity"/>
    <property type="evidence" value="ECO:0007669"/>
    <property type="project" value="InterPro"/>
</dbReference>
<sequence length="519" mass="57459">MFTSQASRARKTRLEQLKQRLAQEHPELGGLVEQYAELDRIARRTGLFGAGQSHAWSIAWWPVVPVLGTFSSGKSTFINGLLGKAVQRTGNQAVDDHFTVLAYAGGGREQRLPGIALDADPRLPFYGVSERILELEGGRRGEASPVNSYLQMQTVANPLLKHLLLVDSPGFDADQSRATVLRLTDHIIELADLVLVFFDARHPEPGAMQETLEHLVSGVRERHDADKFLFVLNQIDVTAAEDNLDEVVAAWQRALVQHGMGGHRFFCLYSEEAARLPDDPAMHRRYTARRERDLSEITQRLELLGTERSYRLIAHLDELTRRMENEVVPVLQRARRRWTRGVITGDVLIYAALIAAVYFSGLLTPDLAAGGLRVAWFGVINAHSPAHVLGIAAGVLVVVVLGVHYGLRRWLADLMARRVPVEGEQGYRLRQAFLRSTRFWRGMAASPVAGWGKGMQRRLTTIRENCSILVRTLNDLHTRPGAGAADAPEPSLAAQPQENAGHADGKTAETPAVKPAVHE</sequence>
<keyword evidence="3" id="KW-0378">Hydrolase</keyword>
<dbReference type="PANTHER" id="PTHR10465">
    <property type="entry name" value="TRANSMEMBRANE GTPASE FZO1"/>
    <property type="match status" value="1"/>
</dbReference>
<dbReference type="Proteomes" id="UP000243807">
    <property type="component" value="Chromosome"/>
</dbReference>
<protein>
    <recommendedName>
        <fullName evidence="8">Dynamin N-terminal domain-containing protein</fullName>
    </recommendedName>
</protein>
<evidence type="ECO:0000256" key="2">
    <source>
        <dbReference type="ARBA" id="ARBA00022741"/>
    </source>
</evidence>
<keyword evidence="2" id="KW-0547">Nucleotide-binding</keyword>
<dbReference type="GO" id="GO:0008053">
    <property type="term" value="P:mitochondrial fusion"/>
    <property type="evidence" value="ECO:0007669"/>
    <property type="project" value="TreeGrafter"/>
</dbReference>
<organism evidence="9 10">
    <name type="scientific">Acidihalobacter ferrooxydans</name>
    <dbReference type="NCBI Taxonomy" id="1765967"/>
    <lineage>
        <taxon>Bacteria</taxon>
        <taxon>Pseudomonadati</taxon>
        <taxon>Pseudomonadota</taxon>
        <taxon>Gammaproteobacteria</taxon>
        <taxon>Chromatiales</taxon>
        <taxon>Ectothiorhodospiraceae</taxon>
        <taxon>Acidihalobacter</taxon>
    </lineage>
</organism>
<feature type="region of interest" description="Disordered" evidence="6">
    <location>
        <begin position="479"/>
        <end position="519"/>
    </location>
</feature>
<evidence type="ECO:0000256" key="5">
    <source>
        <dbReference type="ARBA" id="ARBA00023136"/>
    </source>
</evidence>
<dbReference type="OrthoDB" id="8541181at2"/>
<dbReference type="RefSeq" id="WP_076836831.1">
    <property type="nucleotide sequence ID" value="NZ_CP019434.1"/>
</dbReference>
<feature type="transmembrane region" description="Helical" evidence="7">
    <location>
        <begin position="384"/>
        <end position="407"/>
    </location>
</feature>
<dbReference type="GO" id="GO:0016020">
    <property type="term" value="C:membrane"/>
    <property type="evidence" value="ECO:0007669"/>
    <property type="project" value="UniProtKB-SubCell"/>
</dbReference>
<dbReference type="Pfam" id="PF00350">
    <property type="entry name" value="Dynamin_N"/>
    <property type="match status" value="1"/>
</dbReference>
<dbReference type="KEGG" id="afy:BW247_08880"/>
<keyword evidence="4" id="KW-0342">GTP-binding</keyword>